<dbReference type="SUPFAM" id="SSF48208">
    <property type="entry name" value="Six-hairpin glycosidases"/>
    <property type="match status" value="1"/>
</dbReference>
<keyword evidence="2" id="KW-0413">Isomerase</keyword>
<reference evidence="3 4" key="1">
    <citation type="submission" date="2020-08" db="EMBL/GenBank/DDBJ databases">
        <title>Genomic Encyclopedia of Type Strains, Phase IV (KMG-IV): sequencing the most valuable type-strain genomes for metagenomic binning, comparative biology and taxonomic classification.</title>
        <authorList>
            <person name="Goeker M."/>
        </authorList>
    </citation>
    <scope>NUCLEOTIDE SEQUENCE [LARGE SCALE GENOMIC DNA]</scope>
    <source>
        <strain evidence="3 4">DSM 102235</strain>
    </source>
</reference>
<gene>
    <name evidence="3" type="ORF">GGQ68_003811</name>
</gene>
<dbReference type="InterPro" id="IPR008928">
    <property type="entry name" value="6-hairpin_glycosidase_sf"/>
</dbReference>
<evidence type="ECO:0000256" key="1">
    <source>
        <dbReference type="ARBA" id="ARBA00008558"/>
    </source>
</evidence>
<dbReference type="AlphaFoldDB" id="A0A7W6DY81"/>
<name>A0A7W6DY81_9RHOB</name>
<organism evidence="3 4">
    <name type="scientific">Sagittula marina</name>
    <dbReference type="NCBI Taxonomy" id="943940"/>
    <lineage>
        <taxon>Bacteria</taxon>
        <taxon>Pseudomonadati</taxon>
        <taxon>Pseudomonadota</taxon>
        <taxon>Alphaproteobacteria</taxon>
        <taxon>Rhodobacterales</taxon>
        <taxon>Roseobacteraceae</taxon>
        <taxon>Sagittula</taxon>
    </lineage>
</organism>
<proteinExistence type="inferred from homology"/>
<dbReference type="Proteomes" id="UP000541426">
    <property type="component" value="Unassembled WGS sequence"/>
</dbReference>
<dbReference type="RefSeq" id="WP_183968605.1">
    <property type="nucleotide sequence ID" value="NZ_BAABBZ010000011.1"/>
</dbReference>
<dbReference type="InterPro" id="IPR012341">
    <property type="entry name" value="6hp_glycosidase-like_sf"/>
</dbReference>
<dbReference type="Gene3D" id="1.50.10.10">
    <property type="match status" value="1"/>
</dbReference>
<dbReference type="EMBL" id="JACIEJ010000010">
    <property type="protein sequence ID" value="MBB3987464.1"/>
    <property type="molecule type" value="Genomic_DNA"/>
</dbReference>
<sequence>MIGQDTAHRWLDDDTHRAALRADAERQFAFFRKAKRPAGGFYQLELDGTPMGTKVQELHATTRMVHSFALGKLARLDAGDDMIQHGLSTIAHQHHDADHGGWLWAVDDNTVHDARKLAYGHVFVLLAASSAYAAGHSQALGLLDQADQVLTQRFWEDDNGLFADEYTRDWQPFSDYRGMNANMHGVEALLSAFEATGRKHFLDRAGRILDFFLNKTAPQYDWRIPEHYNSDWQVDRAYAGDPMFRPAGHTPGHSLEWARLWMQWGALTDTDVTEGARKIIYRALHHAWDEARGGLIYTIDFDGAPAITDRYWWPVTEGIGVLASLLKSGGTEEDAAWYRKLWQFADAHLIDKTHGGWFPELDDDNLPTGRQFIGKPDIYHALQADLLPLIPDRAQIYEGLRGL</sequence>
<dbReference type="PANTHER" id="PTHR15108">
    <property type="entry name" value="N-ACYLGLUCOSAMINE-2-EPIMERASE"/>
    <property type="match status" value="1"/>
</dbReference>
<keyword evidence="4" id="KW-1185">Reference proteome</keyword>
<protein>
    <submittedName>
        <fullName evidence="3">Mannose/cellobiose epimerase-like protein (N-acyl-D-glucosamine 2-epimerase family)</fullName>
    </submittedName>
</protein>
<evidence type="ECO:0000313" key="4">
    <source>
        <dbReference type="Proteomes" id="UP000541426"/>
    </source>
</evidence>
<dbReference type="InterPro" id="IPR010819">
    <property type="entry name" value="AGE/CE"/>
</dbReference>
<comment type="similarity">
    <text evidence="1">Belongs to the N-acylglucosamine 2-epimerase family.</text>
</comment>
<accession>A0A7W6DY81</accession>
<dbReference type="Pfam" id="PF07221">
    <property type="entry name" value="GlcNAc_2-epim"/>
    <property type="match status" value="1"/>
</dbReference>
<evidence type="ECO:0000256" key="2">
    <source>
        <dbReference type="ARBA" id="ARBA00023235"/>
    </source>
</evidence>
<dbReference type="GO" id="GO:0016853">
    <property type="term" value="F:isomerase activity"/>
    <property type="evidence" value="ECO:0007669"/>
    <property type="project" value="UniProtKB-KW"/>
</dbReference>
<dbReference type="GO" id="GO:0005975">
    <property type="term" value="P:carbohydrate metabolic process"/>
    <property type="evidence" value="ECO:0007669"/>
    <property type="project" value="InterPro"/>
</dbReference>
<evidence type="ECO:0000313" key="3">
    <source>
        <dbReference type="EMBL" id="MBB3987464.1"/>
    </source>
</evidence>
<comment type="caution">
    <text evidence="3">The sequence shown here is derived from an EMBL/GenBank/DDBJ whole genome shotgun (WGS) entry which is preliminary data.</text>
</comment>